<dbReference type="EMBL" id="CAJOBO010000370">
    <property type="protein sequence ID" value="CAF4204458.1"/>
    <property type="molecule type" value="Genomic_DNA"/>
</dbReference>
<accession>A0A820BCR7</accession>
<proteinExistence type="predicted"/>
<organism evidence="1 2">
    <name type="scientific">Rotaria socialis</name>
    <dbReference type="NCBI Taxonomy" id="392032"/>
    <lineage>
        <taxon>Eukaryota</taxon>
        <taxon>Metazoa</taxon>
        <taxon>Spiralia</taxon>
        <taxon>Gnathifera</taxon>
        <taxon>Rotifera</taxon>
        <taxon>Eurotatoria</taxon>
        <taxon>Bdelloidea</taxon>
        <taxon>Philodinida</taxon>
        <taxon>Philodinidae</taxon>
        <taxon>Rotaria</taxon>
    </lineage>
</organism>
<evidence type="ECO:0000313" key="2">
    <source>
        <dbReference type="Proteomes" id="UP000663851"/>
    </source>
</evidence>
<reference evidence="1" key="1">
    <citation type="submission" date="2021-02" db="EMBL/GenBank/DDBJ databases">
        <authorList>
            <person name="Nowell W R."/>
        </authorList>
    </citation>
    <scope>NUCLEOTIDE SEQUENCE</scope>
</reference>
<name>A0A820BCR7_9BILA</name>
<comment type="caution">
    <text evidence="1">The sequence shown here is derived from an EMBL/GenBank/DDBJ whole genome shotgun (WGS) entry which is preliminary data.</text>
</comment>
<protein>
    <submittedName>
        <fullName evidence="1">Uncharacterized protein</fullName>
    </submittedName>
</protein>
<evidence type="ECO:0000313" key="1">
    <source>
        <dbReference type="EMBL" id="CAF4204458.1"/>
    </source>
</evidence>
<sequence>IMGTSAPSLFVAESEDGNVFFKCSAVTTDSDPSIDVCKGDLGDVIVVCLSSEHLLNAICKASGNFFRTSFIAVKAEEQLAPKKNSSASLNKSI</sequence>
<gene>
    <name evidence="1" type="ORF">HFQ381_LOCUS7678</name>
</gene>
<dbReference type="Proteomes" id="UP000663851">
    <property type="component" value="Unassembled WGS sequence"/>
</dbReference>
<feature type="non-terminal residue" evidence="1">
    <location>
        <position position="1"/>
    </location>
</feature>
<dbReference type="AlphaFoldDB" id="A0A820BCR7"/>